<organism evidence="5 6">
    <name type="scientific">Sulfuricurvum kujiense (strain ATCC BAA-921 / DSM 16994 / JCM 11577 / YK-1)</name>
    <dbReference type="NCBI Taxonomy" id="709032"/>
    <lineage>
        <taxon>Bacteria</taxon>
        <taxon>Pseudomonadati</taxon>
        <taxon>Campylobacterota</taxon>
        <taxon>Epsilonproteobacteria</taxon>
        <taxon>Campylobacterales</taxon>
        <taxon>Sulfurimonadaceae</taxon>
        <taxon>Sulfuricurvum</taxon>
    </lineage>
</organism>
<keyword evidence="6" id="KW-1185">Reference proteome</keyword>
<dbReference type="EC" id="2.7.7.65" evidence="1"/>
<dbReference type="SUPFAM" id="SSF55073">
    <property type="entry name" value="Nucleotide cyclase"/>
    <property type="match status" value="1"/>
</dbReference>
<dbReference type="PANTHER" id="PTHR45138">
    <property type="entry name" value="REGULATORY COMPONENTS OF SENSORY TRANSDUCTION SYSTEM"/>
    <property type="match status" value="1"/>
</dbReference>
<proteinExistence type="predicted"/>
<dbReference type="InterPro" id="IPR043128">
    <property type="entry name" value="Rev_trsase/Diguanyl_cyclase"/>
</dbReference>
<dbReference type="CDD" id="cd01949">
    <property type="entry name" value="GGDEF"/>
    <property type="match status" value="1"/>
</dbReference>
<dbReference type="Proteomes" id="UP000008721">
    <property type="component" value="Chromosome"/>
</dbReference>
<sequence length="307" mass="34610">MGKTDSKSQIISIHEQTLSMLKRLSLPPFPSNYEKCFNEIFNEQANQELINERKKIETAADTELSRYLDIAHRTIASFVEAHADISHVAQMQERYINKEADDGIVRCANFLEGLSELGKNMSVELKKAQSKIDELSTELNETVSLLTIDPLTKVTNRKGLIDDLNNALQIGKNKALSIILLMIDADDFKLINDQHGHLAGDRVLYFFAQSIKSVIRPGDKVYRYGGEEFTVVLHQSDKEQAYSLADKIRSKIEQSQLIYSGKTIKMTVSVGATVHHQGDSYDDFVGRADDALYRAKKEGKNRTILID</sequence>
<dbReference type="eggNOG" id="COG3706">
    <property type="taxonomic scope" value="Bacteria"/>
</dbReference>
<dbReference type="PROSITE" id="PS50887">
    <property type="entry name" value="GGDEF"/>
    <property type="match status" value="1"/>
</dbReference>
<dbReference type="InterPro" id="IPR050469">
    <property type="entry name" value="Diguanylate_Cyclase"/>
</dbReference>
<feature type="coiled-coil region" evidence="3">
    <location>
        <begin position="118"/>
        <end position="145"/>
    </location>
</feature>
<dbReference type="NCBIfam" id="TIGR00254">
    <property type="entry name" value="GGDEF"/>
    <property type="match status" value="1"/>
</dbReference>
<evidence type="ECO:0000256" key="1">
    <source>
        <dbReference type="ARBA" id="ARBA00012528"/>
    </source>
</evidence>
<dbReference type="HOGENOM" id="CLU_000445_11_5_7"/>
<dbReference type="InterPro" id="IPR000160">
    <property type="entry name" value="GGDEF_dom"/>
</dbReference>
<keyword evidence="3" id="KW-0175">Coiled coil</keyword>
<dbReference type="GO" id="GO:0043709">
    <property type="term" value="P:cell adhesion involved in single-species biofilm formation"/>
    <property type="evidence" value="ECO:0007669"/>
    <property type="project" value="TreeGrafter"/>
</dbReference>
<dbReference type="GO" id="GO:0005886">
    <property type="term" value="C:plasma membrane"/>
    <property type="evidence" value="ECO:0007669"/>
    <property type="project" value="TreeGrafter"/>
</dbReference>
<dbReference type="KEGG" id="sku:Sulku_0956"/>
<dbReference type="GO" id="GO:1902201">
    <property type="term" value="P:negative regulation of bacterial-type flagellum-dependent cell motility"/>
    <property type="evidence" value="ECO:0007669"/>
    <property type="project" value="TreeGrafter"/>
</dbReference>
<dbReference type="EMBL" id="CP002355">
    <property type="protein sequence ID" value="ADR33620.1"/>
    <property type="molecule type" value="Genomic_DNA"/>
</dbReference>
<dbReference type="InterPro" id="IPR029787">
    <property type="entry name" value="Nucleotide_cyclase"/>
</dbReference>
<gene>
    <name evidence="5" type="ordered locus">Sulku_0956</name>
</gene>
<dbReference type="PANTHER" id="PTHR45138:SF9">
    <property type="entry name" value="DIGUANYLATE CYCLASE DGCM-RELATED"/>
    <property type="match status" value="1"/>
</dbReference>
<dbReference type="STRING" id="709032.Sulku_0956"/>
<dbReference type="Pfam" id="PF00990">
    <property type="entry name" value="GGDEF"/>
    <property type="match status" value="1"/>
</dbReference>
<dbReference type="RefSeq" id="WP_013459817.1">
    <property type="nucleotide sequence ID" value="NC_014762.1"/>
</dbReference>
<reference evidence="5 6" key="1">
    <citation type="journal article" date="2012" name="Stand. Genomic Sci.">
        <title>Complete genome sequence of the sulfur compounds oxidizing chemolithoautotroph Sulfuricurvum kujiense type strain (YK-1(T)).</title>
        <authorList>
            <person name="Han C."/>
            <person name="Kotsyurbenko O."/>
            <person name="Chertkov O."/>
            <person name="Held B."/>
            <person name="Lapidus A."/>
            <person name="Nolan M."/>
            <person name="Lucas S."/>
            <person name="Hammon N."/>
            <person name="Deshpande S."/>
            <person name="Cheng J.F."/>
            <person name="Tapia R."/>
            <person name="Goodwin L.A."/>
            <person name="Pitluck S."/>
            <person name="Liolios K."/>
            <person name="Pagani I."/>
            <person name="Ivanova N."/>
            <person name="Mavromatis K."/>
            <person name="Mikhailova N."/>
            <person name="Pati A."/>
            <person name="Chen A."/>
            <person name="Palaniappan K."/>
            <person name="Land M."/>
            <person name="Hauser L."/>
            <person name="Chang Y.J."/>
            <person name="Jeffries C.D."/>
            <person name="Brambilla E.M."/>
            <person name="Rohde M."/>
            <person name="Spring S."/>
            <person name="Sikorski J."/>
            <person name="Goker M."/>
            <person name="Woyke T."/>
            <person name="Bristow J."/>
            <person name="Eisen J.A."/>
            <person name="Markowitz V."/>
            <person name="Hugenholtz P."/>
            <person name="Kyrpides N.C."/>
            <person name="Klenk H.P."/>
            <person name="Detter J.C."/>
        </authorList>
    </citation>
    <scope>NUCLEOTIDE SEQUENCE [LARGE SCALE GENOMIC DNA]</scope>
    <source>
        <strain evidence="6">ATCC BAA-921 / DSM 16994 / JCM 11577 / YK-1</strain>
    </source>
</reference>
<evidence type="ECO:0000259" key="4">
    <source>
        <dbReference type="PROSITE" id="PS50887"/>
    </source>
</evidence>
<evidence type="ECO:0000313" key="6">
    <source>
        <dbReference type="Proteomes" id="UP000008721"/>
    </source>
</evidence>
<dbReference type="OrthoDB" id="7323245at2"/>
<protein>
    <recommendedName>
        <fullName evidence="1">diguanylate cyclase</fullName>
        <ecNumber evidence="1">2.7.7.65</ecNumber>
    </recommendedName>
</protein>
<evidence type="ECO:0000256" key="3">
    <source>
        <dbReference type="SAM" id="Coils"/>
    </source>
</evidence>
<name>E4U2N5_SULKY</name>
<dbReference type="SMART" id="SM00267">
    <property type="entry name" value="GGDEF"/>
    <property type="match status" value="1"/>
</dbReference>
<comment type="catalytic activity">
    <reaction evidence="2">
        <text>2 GTP = 3',3'-c-di-GMP + 2 diphosphate</text>
        <dbReference type="Rhea" id="RHEA:24898"/>
        <dbReference type="ChEBI" id="CHEBI:33019"/>
        <dbReference type="ChEBI" id="CHEBI:37565"/>
        <dbReference type="ChEBI" id="CHEBI:58805"/>
        <dbReference type="EC" id="2.7.7.65"/>
    </reaction>
</comment>
<feature type="domain" description="GGDEF" evidence="4">
    <location>
        <begin position="176"/>
        <end position="307"/>
    </location>
</feature>
<evidence type="ECO:0000256" key="2">
    <source>
        <dbReference type="ARBA" id="ARBA00034247"/>
    </source>
</evidence>
<dbReference type="GO" id="GO:0052621">
    <property type="term" value="F:diguanylate cyclase activity"/>
    <property type="evidence" value="ECO:0007669"/>
    <property type="project" value="UniProtKB-EC"/>
</dbReference>
<dbReference type="Gene3D" id="3.30.70.270">
    <property type="match status" value="1"/>
</dbReference>
<dbReference type="FunFam" id="3.30.70.270:FF:000001">
    <property type="entry name" value="Diguanylate cyclase domain protein"/>
    <property type="match status" value="1"/>
</dbReference>
<evidence type="ECO:0000313" key="5">
    <source>
        <dbReference type="EMBL" id="ADR33620.1"/>
    </source>
</evidence>
<accession>E4U2N5</accession>
<dbReference type="AlphaFoldDB" id="E4U2N5"/>